<accession>A0ABQ4V115</accession>
<evidence type="ECO:0000259" key="1">
    <source>
        <dbReference type="Pfam" id="PF14534"/>
    </source>
</evidence>
<evidence type="ECO:0000313" key="2">
    <source>
        <dbReference type="EMBL" id="GJE77027.1"/>
    </source>
</evidence>
<dbReference type="Gene3D" id="3.10.450.50">
    <property type="match status" value="1"/>
</dbReference>
<dbReference type="EMBL" id="BPRE01000012">
    <property type="protein sequence ID" value="GJE77027.1"/>
    <property type="molecule type" value="Genomic_DNA"/>
</dbReference>
<gene>
    <name evidence="2" type="ORF">BGCPKDLD_3627</name>
</gene>
<dbReference type="InterPro" id="IPR032710">
    <property type="entry name" value="NTF2-like_dom_sf"/>
</dbReference>
<sequence length="153" mass="17206">MNFDDLPTMRFETEAETMPERDAASCLTEAGKVLLRWAETIGTRDVDAVLALYAPDAILVPTMSDDVRGREDDRRAYFESFLASERIRCGITVQKKRVSRKLGTVVIGGLYTFTMLKDGRDEVVPARFLFTFEEIGGRWLITGHHSSKAIEAV</sequence>
<comment type="caution">
    <text evidence="2">The sequence shown here is derived from an EMBL/GenBank/DDBJ whole genome shotgun (WGS) entry which is preliminary data.</text>
</comment>
<keyword evidence="3" id="KW-1185">Reference proteome</keyword>
<reference evidence="2" key="1">
    <citation type="journal article" date="2021" name="Front. Microbiol.">
        <title>Comprehensive Comparative Genomics and Phenotyping of Methylobacterium Species.</title>
        <authorList>
            <person name="Alessa O."/>
            <person name="Ogura Y."/>
            <person name="Fujitani Y."/>
            <person name="Takami H."/>
            <person name="Hayashi T."/>
            <person name="Sahin N."/>
            <person name="Tani A."/>
        </authorList>
    </citation>
    <scope>NUCLEOTIDE SEQUENCE</scope>
    <source>
        <strain evidence="2">DSM 14458</strain>
    </source>
</reference>
<name>A0ABQ4V115_9HYPH</name>
<dbReference type="SUPFAM" id="SSF54427">
    <property type="entry name" value="NTF2-like"/>
    <property type="match status" value="1"/>
</dbReference>
<evidence type="ECO:0000313" key="3">
    <source>
        <dbReference type="Proteomes" id="UP001055093"/>
    </source>
</evidence>
<proteinExistence type="predicted"/>
<feature type="domain" description="DUF4440" evidence="1">
    <location>
        <begin position="35"/>
        <end position="141"/>
    </location>
</feature>
<dbReference type="Pfam" id="PF14534">
    <property type="entry name" value="DUF4440"/>
    <property type="match status" value="1"/>
</dbReference>
<reference evidence="2" key="2">
    <citation type="submission" date="2021-08" db="EMBL/GenBank/DDBJ databases">
        <authorList>
            <person name="Tani A."/>
            <person name="Ola A."/>
            <person name="Ogura Y."/>
            <person name="Katsura K."/>
            <person name="Hayashi T."/>
        </authorList>
    </citation>
    <scope>NUCLEOTIDE SEQUENCE</scope>
    <source>
        <strain evidence="2">DSM 14458</strain>
    </source>
</reference>
<dbReference type="RefSeq" id="WP_210236198.1">
    <property type="nucleotide sequence ID" value="NZ_BPRE01000012.1"/>
</dbReference>
<organism evidence="2 3">
    <name type="scientific">Methylorubrum suomiense</name>
    <dbReference type="NCBI Taxonomy" id="144191"/>
    <lineage>
        <taxon>Bacteria</taxon>
        <taxon>Pseudomonadati</taxon>
        <taxon>Pseudomonadota</taxon>
        <taxon>Alphaproteobacteria</taxon>
        <taxon>Hyphomicrobiales</taxon>
        <taxon>Methylobacteriaceae</taxon>
        <taxon>Methylorubrum</taxon>
    </lineage>
</organism>
<protein>
    <recommendedName>
        <fullName evidence="1">DUF4440 domain-containing protein</fullName>
    </recommendedName>
</protein>
<dbReference type="InterPro" id="IPR027843">
    <property type="entry name" value="DUF4440"/>
</dbReference>
<dbReference type="Proteomes" id="UP001055093">
    <property type="component" value="Unassembled WGS sequence"/>
</dbReference>